<accession>A0A8K0RF53</accession>
<sequence>MLHTIGDTRPQQGLDGQFLCYEVQDDLCDPEYVLIMLRRAAYIVGPIMERHGWTIPLLAELPQSDTNLGTAIVSNRVEVTRSDTLFPLETRKMVSSCNKISLRVRSFHAVDKYLRVEHIVQTLLHELAHISRTPKHGLGFYWRNAQLLKELERDIEEGAVTVKRKEVPSRVAIRGEVSGVKRLLLAITATKKRNRGPTGAVKLLGGK</sequence>
<feature type="domain" description="WLM" evidence="1">
    <location>
        <begin position="9"/>
        <end position="192"/>
    </location>
</feature>
<dbReference type="AlphaFoldDB" id="A0A8K0RF53"/>
<gene>
    <name evidence="2" type="ORF">FB567DRAFT_515224</name>
</gene>
<protein>
    <submittedName>
        <fullName evidence="2">WLM domain-containing protein</fullName>
    </submittedName>
</protein>
<dbReference type="GO" id="GO:0006281">
    <property type="term" value="P:DNA repair"/>
    <property type="evidence" value="ECO:0007669"/>
    <property type="project" value="TreeGrafter"/>
</dbReference>
<keyword evidence="3" id="KW-1185">Reference proteome</keyword>
<dbReference type="OrthoDB" id="261960at2759"/>
<evidence type="ECO:0000313" key="3">
    <source>
        <dbReference type="Proteomes" id="UP000813461"/>
    </source>
</evidence>
<reference evidence="2" key="1">
    <citation type="journal article" date="2021" name="Nat. Commun.">
        <title>Genetic determinants of endophytism in the Arabidopsis root mycobiome.</title>
        <authorList>
            <person name="Mesny F."/>
            <person name="Miyauchi S."/>
            <person name="Thiergart T."/>
            <person name="Pickel B."/>
            <person name="Atanasova L."/>
            <person name="Karlsson M."/>
            <person name="Huettel B."/>
            <person name="Barry K.W."/>
            <person name="Haridas S."/>
            <person name="Chen C."/>
            <person name="Bauer D."/>
            <person name="Andreopoulos W."/>
            <person name="Pangilinan J."/>
            <person name="LaButti K."/>
            <person name="Riley R."/>
            <person name="Lipzen A."/>
            <person name="Clum A."/>
            <person name="Drula E."/>
            <person name="Henrissat B."/>
            <person name="Kohler A."/>
            <person name="Grigoriev I.V."/>
            <person name="Martin F.M."/>
            <person name="Hacquard S."/>
        </authorList>
    </citation>
    <scope>NUCLEOTIDE SEQUENCE</scope>
    <source>
        <strain evidence="2">MPI-SDFR-AT-0120</strain>
    </source>
</reference>
<dbReference type="InterPro" id="IPR053000">
    <property type="entry name" value="WSS1-like_metalloprotease"/>
</dbReference>
<organism evidence="2 3">
    <name type="scientific">Paraphoma chrysanthemicola</name>
    <dbReference type="NCBI Taxonomy" id="798071"/>
    <lineage>
        <taxon>Eukaryota</taxon>
        <taxon>Fungi</taxon>
        <taxon>Dikarya</taxon>
        <taxon>Ascomycota</taxon>
        <taxon>Pezizomycotina</taxon>
        <taxon>Dothideomycetes</taxon>
        <taxon>Pleosporomycetidae</taxon>
        <taxon>Pleosporales</taxon>
        <taxon>Pleosporineae</taxon>
        <taxon>Phaeosphaeriaceae</taxon>
        <taxon>Paraphoma</taxon>
    </lineage>
</organism>
<dbReference type="Pfam" id="PF08325">
    <property type="entry name" value="WLM"/>
    <property type="match status" value="1"/>
</dbReference>
<dbReference type="GO" id="GO:0008237">
    <property type="term" value="F:metallopeptidase activity"/>
    <property type="evidence" value="ECO:0007669"/>
    <property type="project" value="TreeGrafter"/>
</dbReference>
<dbReference type="PANTHER" id="PTHR46622:SF1">
    <property type="entry name" value="DNA-DEPENDENT METALLOPROTEASE WSS1"/>
    <property type="match status" value="1"/>
</dbReference>
<dbReference type="PANTHER" id="PTHR46622">
    <property type="entry name" value="DNA-DEPENDENT METALLOPROTEASE WSS1"/>
    <property type="match status" value="1"/>
</dbReference>
<name>A0A8K0RF53_9PLEO</name>
<evidence type="ECO:0000259" key="1">
    <source>
        <dbReference type="PROSITE" id="PS51397"/>
    </source>
</evidence>
<dbReference type="GO" id="GO:0005634">
    <property type="term" value="C:nucleus"/>
    <property type="evidence" value="ECO:0007669"/>
    <property type="project" value="TreeGrafter"/>
</dbReference>
<dbReference type="EMBL" id="JAGMVJ010000002">
    <property type="protein sequence ID" value="KAH7093375.1"/>
    <property type="molecule type" value="Genomic_DNA"/>
</dbReference>
<dbReference type="InterPro" id="IPR013536">
    <property type="entry name" value="WLM_dom"/>
</dbReference>
<proteinExistence type="predicted"/>
<dbReference type="PROSITE" id="PS51397">
    <property type="entry name" value="WLM"/>
    <property type="match status" value="1"/>
</dbReference>
<evidence type="ECO:0000313" key="2">
    <source>
        <dbReference type="EMBL" id="KAH7093375.1"/>
    </source>
</evidence>
<comment type="caution">
    <text evidence="2">The sequence shown here is derived from an EMBL/GenBank/DDBJ whole genome shotgun (WGS) entry which is preliminary data.</text>
</comment>
<dbReference type="Proteomes" id="UP000813461">
    <property type="component" value="Unassembled WGS sequence"/>
</dbReference>